<feature type="transmembrane region" description="Helical" evidence="6">
    <location>
        <begin position="537"/>
        <end position="556"/>
    </location>
</feature>
<dbReference type="EMBL" id="SIDB01000003">
    <property type="protein sequence ID" value="KAI3434926.1"/>
    <property type="molecule type" value="Genomic_DNA"/>
</dbReference>
<gene>
    <name evidence="8" type="ORF">D9Q98_002980</name>
</gene>
<feature type="transmembrane region" description="Helical" evidence="6">
    <location>
        <begin position="508"/>
        <end position="525"/>
    </location>
</feature>
<evidence type="ECO:0000256" key="5">
    <source>
        <dbReference type="ARBA" id="ARBA00023136"/>
    </source>
</evidence>
<evidence type="ECO:0000256" key="2">
    <source>
        <dbReference type="ARBA" id="ARBA00010199"/>
    </source>
</evidence>
<dbReference type="CDD" id="cd13136">
    <property type="entry name" value="MATE_DinF_like"/>
    <property type="match status" value="1"/>
</dbReference>
<comment type="similarity">
    <text evidence="2 6">Belongs to the multi antimicrobial extrusion (MATE) (TC 2.A.66.1) family.</text>
</comment>
<evidence type="ECO:0000313" key="8">
    <source>
        <dbReference type="EMBL" id="KAI3434926.1"/>
    </source>
</evidence>
<comment type="subcellular location">
    <subcellularLocation>
        <location evidence="1">Membrane</location>
        <topology evidence="1">Multi-pass membrane protein</topology>
    </subcellularLocation>
</comment>
<feature type="transmembrane region" description="Helical" evidence="6">
    <location>
        <begin position="440"/>
        <end position="458"/>
    </location>
</feature>
<feature type="transmembrane region" description="Helical" evidence="6">
    <location>
        <begin position="206"/>
        <end position="228"/>
    </location>
</feature>
<dbReference type="InterPro" id="IPR002528">
    <property type="entry name" value="MATE_fam"/>
</dbReference>
<dbReference type="Proteomes" id="UP001055712">
    <property type="component" value="Unassembled WGS sequence"/>
</dbReference>
<dbReference type="PANTHER" id="PTHR42893:SF46">
    <property type="entry name" value="PROTEIN DETOXIFICATION 44, CHLOROPLASTIC"/>
    <property type="match status" value="1"/>
</dbReference>
<feature type="transmembrane region" description="Helical" evidence="6">
    <location>
        <begin position="281"/>
        <end position="306"/>
    </location>
</feature>
<comment type="caution">
    <text evidence="8">The sequence shown here is derived from an EMBL/GenBank/DDBJ whole genome shotgun (WGS) entry which is preliminary data.</text>
</comment>
<dbReference type="GO" id="GO:0042910">
    <property type="term" value="F:xenobiotic transmembrane transporter activity"/>
    <property type="evidence" value="ECO:0007669"/>
    <property type="project" value="InterPro"/>
</dbReference>
<dbReference type="GO" id="GO:0016020">
    <property type="term" value="C:membrane"/>
    <property type="evidence" value="ECO:0007669"/>
    <property type="project" value="UniProtKB-SubCell"/>
</dbReference>
<feature type="region of interest" description="Disordered" evidence="7">
    <location>
        <begin position="583"/>
        <end position="648"/>
    </location>
</feature>
<keyword evidence="4 6" id="KW-1133">Transmembrane helix</keyword>
<keyword evidence="3 6" id="KW-0812">Transmembrane</keyword>
<proteinExistence type="inferred from homology"/>
<reference evidence="8" key="1">
    <citation type="journal article" date="2019" name="Plant J.">
        <title>Chlorella vulgaris genome assembly and annotation reveals the molecular basis for metabolic acclimation to high light conditions.</title>
        <authorList>
            <person name="Cecchin M."/>
            <person name="Marcolungo L."/>
            <person name="Rossato M."/>
            <person name="Girolomoni L."/>
            <person name="Cosentino E."/>
            <person name="Cuine S."/>
            <person name="Li-Beisson Y."/>
            <person name="Delledonne M."/>
            <person name="Ballottari M."/>
        </authorList>
    </citation>
    <scope>NUCLEOTIDE SEQUENCE</scope>
    <source>
        <strain evidence="8">211/11P</strain>
    </source>
</reference>
<sequence>MAALCSLRPSLRHPDNSRSPACTPRSALGCRRHPRQRRHDRRPCAAAQQQSQQETQPNEHSCGHDHASTSLQLLPGETGSPPGSESPGCQHDANTRCSLCDLTTKAPLRDADWTALIGTLFRTSKHDGAIFALAVPAVLALAADPLLSMVDTIFVGQTGADALAALGVNSALFTFSFVVFNFLATATTPMVATSLAMGDKEHAGKVTLQALGLATVLGTALAAALLLWSDGALALMGAGPETGHVHELALEFLTIRALAAPAALLMTVGQGAFRGLQDMRTPLAITLAANAINLGLDTLLIIGLGWGVRGAATATTTAEWVAALAYMWVLYGRRQELGGLDPRLMLGSKVREALEEMAPFLKAGGAMLMRTALLLGTKTLASATAARLGVVPIAAHQVVTQLWLLSSLIVDSVAIAGQTLVAVQLGKGDVREARVVSNRLLGLGIGAGVALAGAFWLAEPILPGIFSNDAEVEAAVREILPIAVAMLPVNAAVYVFDGVITGAADFKFMAGAMVLAGGTAAALLLGVEPFDLGLPGVWYAMGLLMVSRLGTMVWRYQSESGPLPPSAERVQLSQPASLQPAAPLLASGSSGSSSVGEGGSPAGLAGSSTSSASSMLGSVEDLSNNALESPLPPQGAVRREAGSSGPRR</sequence>
<keyword evidence="5 6" id="KW-0472">Membrane</keyword>
<feature type="transmembrane region" description="Helical" evidence="6">
    <location>
        <begin position="312"/>
        <end position="331"/>
    </location>
</feature>
<organism evidence="8 9">
    <name type="scientific">Chlorella vulgaris</name>
    <name type="common">Green alga</name>
    <dbReference type="NCBI Taxonomy" id="3077"/>
    <lineage>
        <taxon>Eukaryota</taxon>
        <taxon>Viridiplantae</taxon>
        <taxon>Chlorophyta</taxon>
        <taxon>core chlorophytes</taxon>
        <taxon>Trebouxiophyceae</taxon>
        <taxon>Chlorellales</taxon>
        <taxon>Chlorellaceae</taxon>
        <taxon>Chlorella clade</taxon>
        <taxon>Chlorella</taxon>
    </lineage>
</organism>
<evidence type="ECO:0000256" key="7">
    <source>
        <dbReference type="SAM" id="MobiDB-lite"/>
    </source>
</evidence>
<dbReference type="GO" id="GO:0015297">
    <property type="term" value="F:antiporter activity"/>
    <property type="evidence" value="ECO:0007669"/>
    <property type="project" value="InterPro"/>
</dbReference>
<dbReference type="NCBIfam" id="TIGR00797">
    <property type="entry name" value="matE"/>
    <property type="match status" value="1"/>
</dbReference>
<evidence type="ECO:0000313" key="9">
    <source>
        <dbReference type="Proteomes" id="UP001055712"/>
    </source>
</evidence>
<accession>A0A9D4TUL2</accession>
<feature type="compositionally biased region" description="Low complexity" evidence="7">
    <location>
        <begin position="602"/>
        <end position="618"/>
    </location>
</feature>
<feature type="transmembrane region" description="Helical" evidence="6">
    <location>
        <begin position="129"/>
        <end position="150"/>
    </location>
</feature>
<dbReference type="AlphaFoldDB" id="A0A9D4TUL2"/>
<reference evidence="8" key="2">
    <citation type="submission" date="2020-11" db="EMBL/GenBank/DDBJ databases">
        <authorList>
            <person name="Cecchin M."/>
            <person name="Marcolungo L."/>
            <person name="Rossato M."/>
            <person name="Girolomoni L."/>
            <person name="Cosentino E."/>
            <person name="Cuine S."/>
            <person name="Li-Beisson Y."/>
            <person name="Delledonne M."/>
            <person name="Ballottari M."/>
        </authorList>
    </citation>
    <scope>NUCLEOTIDE SEQUENCE</scope>
    <source>
        <strain evidence="8">211/11P</strain>
        <tissue evidence="8">Whole cell</tissue>
    </source>
</reference>
<keyword evidence="9" id="KW-1185">Reference proteome</keyword>
<dbReference type="PANTHER" id="PTHR42893">
    <property type="entry name" value="PROTEIN DETOXIFICATION 44, CHLOROPLASTIC-RELATED"/>
    <property type="match status" value="1"/>
</dbReference>
<feature type="compositionally biased region" description="Basic residues" evidence="7">
    <location>
        <begin position="30"/>
        <end position="41"/>
    </location>
</feature>
<evidence type="ECO:0000256" key="3">
    <source>
        <dbReference type="ARBA" id="ARBA00022692"/>
    </source>
</evidence>
<dbReference type="Pfam" id="PF01554">
    <property type="entry name" value="MatE"/>
    <property type="match status" value="2"/>
</dbReference>
<feature type="transmembrane region" description="Helical" evidence="6">
    <location>
        <begin position="248"/>
        <end position="269"/>
    </location>
</feature>
<evidence type="ECO:0000256" key="1">
    <source>
        <dbReference type="ARBA" id="ARBA00004141"/>
    </source>
</evidence>
<feature type="compositionally biased region" description="Low complexity" evidence="7">
    <location>
        <begin position="583"/>
        <end position="595"/>
    </location>
</feature>
<dbReference type="OrthoDB" id="2126698at2759"/>
<feature type="transmembrane region" description="Helical" evidence="6">
    <location>
        <begin position="478"/>
        <end position="496"/>
    </location>
</feature>
<protein>
    <recommendedName>
        <fullName evidence="6">Protein DETOXIFICATION</fullName>
    </recommendedName>
    <alternativeName>
        <fullName evidence="6">Multidrug and toxic compound extrusion protein</fullName>
    </alternativeName>
</protein>
<evidence type="ECO:0000256" key="4">
    <source>
        <dbReference type="ARBA" id="ARBA00022989"/>
    </source>
</evidence>
<dbReference type="InterPro" id="IPR044644">
    <property type="entry name" value="DinF-like"/>
</dbReference>
<feature type="region of interest" description="Disordered" evidence="7">
    <location>
        <begin position="1"/>
        <end position="90"/>
    </location>
</feature>
<evidence type="ECO:0000256" key="6">
    <source>
        <dbReference type="RuleBase" id="RU004914"/>
    </source>
</evidence>
<name>A0A9D4TUL2_CHLVU</name>
<feature type="transmembrane region" description="Helical" evidence="6">
    <location>
        <begin position="162"/>
        <end position="185"/>
    </location>
</feature>